<dbReference type="AlphaFoldDB" id="A0AAN7QEH3"/>
<reference evidence="3" key="1">
    <citation type="submission" date="2023-01" db="EMBL/GenBank/DDBJ databases">
        <title>Key to firefly adult light organ development and bioluminescence: homeobox transcription factors regulate luciferase expression and transportation to peroxisome.</title>
        <authorList>
            <person name="Fu X."/>
        </authorList>
    </citation>
    <scope>NUCLEOTIDE SEQUENCE [LARGE SCALE GENOMIC DNA]</scope>
</reference>
<dbReference type="PANTHER" id="PTHR47822:SF3">
    <property type="entry name" value="ANAPHASE-PROMOTING COMPLEX SUBUNIT 4-LIKE WD40 DOMAIN-CONTAINING PROTEIN"/>
    <property type="match status" value="1"/>
</dbReference>
<feature type="repeat" description="WD" evidence="1">
    <location>
        <begin position="228"/>
        <end position="263"/>
    </location>
</feature>
<gene>
    <name evidence="2" type="ORF">RN001_012050</name>
</gene>
<feature type="repeat" description="WD" evidence="1">
    <location>
        <begin position="172"/>
        <end position="213"/>
    </location>
</feature>
<dbReference type="SUPFAM" id="SSF50978">
    <property type="entry name" value="WD40 repeat-like"/>
    <property type="match status" value="1"/>
</dbReference>
<keyword evidence="3" id="KW-1185">Reference proteome</keyword>
<accession>A0AAN7QEH3</accession>
<sequence>MENSKFKKVFDFSYVNLTGIREQRRGTLPPEKPEFVEIIDSLYADELPKSYYASKFKSITPAWIVKERLGETIPKYKGKLAFTRFVPDSFEGIRSLKIDSKEKNIVVGYGSGNIEVWPVMENEDPITIKPAQKGFPITSLCFILDSTKFFAASLSGALYLCLMDPLKCTEFIKEDNNEINTIDVDQRNPKIVTGGKDAAIRIYDIETCKKTNEFKRNNSLSSFSNEDNRYHALRIFAVKFHPNYPEIFISGGCDGYAKIWDTRVSSGCVRNLGGPYISGEAIEANETEIITGSFQMKNSLQLWDVSSGKLIENILLRNRSSVVNGEFINTLKYLASDPLKNTVVAGGLSSNVEVIDVNQKETVFRFPVTKTVLAIDNSEKYLAFGGHEHFLHVIKYNK</sequence>
<dbReference type="Pfam" id="PF00400">
    <property type="entry name" value="WD40"/>
    <property type="match status" value="2"/>
</dbReference>
<dbReference type="EMBL" id="JARPUR010000005">
    <property type="protein sequence ID" value="KAK4875628.1"/>
    <property type="molecule type" value="Genomic_DNA"/>
</dbReference>
<evidence type="ECO:0000256" key="1">
    <source>
        <dbReference type="PROSITE-ProRule" id="PRU00221"/>
    </source>
</evidence>
<dbReference type="InterPro" id="IPR036322">
    <property type="entry name" value="WD40_repeat_dom_sf"/>
</dbReference>
<dbReference type="Proteomes" id="UP001353858">
    <property type="component" value="Unassembled WGS sequence"/>
</dbReference>
<evidence type="ECO:0000313" key="3">
    <source>
        <dbReference type="Proteomes" id="UP001353858"/>
    </source>
</evidence>
<dbReference type="Gene3D" id="2.130.10.10">
    <property type="entry name" value="YVTN repeat-like/Quinoprotein amine dehydrogenase"/>
    <property type="match status" value="2"/>
</dbReference>
<proteinExistence type="predicted"/>
<dbReference type="PROSITE" id="PS50294">
    <property type="entry name" value="WD_REPEATS_REGION"/>
    <property type="match status" value="1"/>
</dbReference>
<dbReference type="PANTHER" id="PTHR47822">
    <property type="entry name" value="CARBOHYDRATE BINDING DOMAIN CONTAINING PROTEIN"/>
    <property type="match status" value="1"/>
</dbReference>
<protein>
    <submittedName>
        <fullName evidence="2">Uncharacterized protein</fullName>
    </submittedName>
</protein>
<organism evidence="2 3">
    <name type="scientific">Aquatica leii</name>
    <dbReference type="NCBI Taxonomy" id="1421715"/>
    <lineage>
        <taxon>Eukaryota</taxon>
        <taxon>Metazoa</taxon>
        <taxon>Ecdysozoa</taxon>
        <taxon>Arthropoda</taxon>
        <taxon>Hexapoda</taxon>
        <taxon>Insecta</taxon>
        <taxon>Pterygota</taxon>
        <taxon>Neoptera</taxon>
        <taxon>Endopterygota</taxon>
        <taxon>Coleoptera</taxon>
        <taxon>Polyphaga</taxon>
        <taxon>Elateriformia</taxon>
        <taxon>Elateroidea</taxon>
        <taxon>Lampyridae</taxon>
        <taxon>Luciolinae</taxon>
        <taxon>Aquatica</taxon>
    </lineage>
</organism>
<dbReference type="InterPro" id="IPR001680">
    <property type="entry name" value="WD40_rpt"/>
</dbReference>
<dbReference type="SMART" id="SM00320">
    <property type="entry name" value="WD40"/>
    <property type="match status" value="4"/>
</dbReference>
<evidence type="ECO:0000313" key="2">
    <source>
        <dbReference type="EMBL" id="KAK4875628.1"/>
    </source>
</evidence>
<comment type="caution">
    <text evidence="2">The sequence shown here is derived from an EMBL/GenBank/DDBJ whole genome shotgun (WGS) entry which is preliminary data.</text>
</comment>
<dbReference type="PROSITE" id="PS50082">
    <property type="entry name" value="WD_REPEATS_2"/>
    <property type="match status" value="2"/>
</dbReference>
<keyword evidence="1" id="KW-0853">WD repeat</keyword>
<dbReference type="InterPro" id="IPR015943">
    <property type="entry name" value="WD40/YVTN_repeat-like_dom_sf"/>
</dbReference>
<name>A0AAN7QEH3_9COLE</name>